<keyword evidence="2 5" id="KW-0158">Chromosome</keyword>
<dbReference type="GO" id="GO:0003690">
    <property type="term" value="F:double-stranded DNA binding"/>
    <property type="evidence" value="ECO:0007669"/>
    <property type="project" value="UniProtKB-UniRule"/>
</dbReference>
<comment type="subcellular location">
    <subcellularLocation>
        <location evidence="5">Cytoplasm</location>
    </subcellularLocation>
    <subcellularLocation>
        <location evidence="5">Chromosome</location>
    </subcellularLocation>
</comment>
<evidence type="ECO:0000256" key="6">
    <source>
        <dbReference type="SAM" id="MobiDB-lite"/>
    </source>
</evidence>
<sequence>MSDETKEHKTEHKEIQATERKEAKRMDDNTVYIGKKGAMAYVLAVVTQLNSGTSEVFIKARGRAISRAVDVAEIVRNKFMTDLKVGKIDISTEEVQSDEGNTLKVSAIEILLKK</sequence>
<comment type="function">
    <text evidence="5">Binds double-stranded DNA tightly but without sequence specificity. Involved in DNA compaction.</text>
</comment>
<dbReference type="GO" id="GO:0005694">
    <property type="term" value="C:chromosome"/>
    <property type="evidence" value="ECO:0007669"/>
    <property type="project" value="UniProtKB-SubCell"/>
</dbReference>
<evidence type="ECO:0000256" key="5">
    <source>
        <dbReference type="HAMAP-Rule" id="MF_01122"/>
    </source>
</evidence>
<keyword evidence="5" id="KW-0007">Acetylation</keyword>
<accession>A0A8T4KQA7</accession>
<dbReference type="EMBL" id="JAGVWD010000014">
    <property type="protein sequence ID" value="MBS3057203.1"/>
    <property type="molecule type" value="Genomic_DNA"/>
</dbReference>
<dbReference type="InterPro" id="IPR002775">
    <property type="entry name" value="DNA/RNA-bd_Alba-like"/>
</dbReference>
<keyword evidence="5" id="KW-0226">DNA condensation</keyword>
<evidence type="ECO:0000313" key="8">
    <source>
        <dbReference type="EMBL" id="MBS3057203.1"/>
    </source>
</evidence>
<dbReference type="Pfam" id="PF01918">
    <property type="entry name" value="Alba"/>
    <property type="match status" value="1"/>
</dbReference>
<reference evidence="8" key="2">
    <citation type="submission" date="2021-05" db="EMBL/GenBank/DDBJ databases">
        <title>Protein family content uncovers lineage relationships and bacterial pathway maintenance mechanisms in DPANN archaea.</title>
        <authorList>
            <person name="Castelle C.J."/>
            <person name="Meheust R."/>
            <person name="Jaffe A.L."/>
            <person name="Seitz K."/>
            <person name="Gong X."/>
            <person name="Baker B.J."/>
            <person name="Banfield J.F."/>
        </authorList>
    </citation>
    <scope>NUCLEOTIDE SEQUENCE</scope>
    <source>
        <strain evidence="8">RIFCSPHIGHO2_01_FULL_AR10_44_11</strain>
    </source>
</reference>
<keyword evidence="4 5" id="KW-0238">DNA-binding</keyword>
<dbReference type="GO" id="GO:0005737">
    <property type="term" value="C:cytoplasm"/>
    <property type="evidence" value="ECO:0007669"/>
    <property type="project" value="UniProtKB-SubCell"/>
</dbReference>
<proteinExistence type="inferred from homology"/>
<evidence type="ECO:0000256" key="2">
    <source>
        <dbReference type="ARBA" id="ARBA00022454"/>
    </source>
</evidence>
<reference evidence="8" key="1">
    <citation type="submission" date="2021-03" db="EMBL/GenBank/DDBJ databases">
        <authorList>
            <person name="Jaffe A."/>
        </authorList>
    </citation>
    <scope>NUCLEOTIDE SEQUENCE</scope>
    <source>
        <strain evidence="8">RIFCSPHIGHO2_01_FULL_AR10_44_11</strain>
    </source>
</reference>
<feature type="domain" description="DNA/RNA-binding protein Alba-like" evidence="7">
    <location>
        <begin position="29"/>
        <end position="92"/>
    </location>
</feature>
<comment type="caution">
    <text evidence="8">The sequence shown here is derived from an EMBL/GenBank/DDBJ whole genome shotgun (WGS) entry which is preliminary data.</text>
</comment>
<evidence type="ECO:0000256" key="4">
    <source>
        <dbReference type="ARBA" id="ARBA00023125"/>
    </source>
</evidence>
<dbReference type="NCBIfam" id="NF003088">
    <property type="entry name" value="PRK04015.1"/>
    <property type="match status" value="1"/>
</dbReference>
<dbReference type="InterPro" id="IPR013795">
    <property type="entry name" value="DNA/RNA-bd_Alba"/>
</dbReference>
<comment type="PTM">
    <text evidence="5">Acetylated. Acetylation at Lys-35 decreases DNA-binding affinity.</text>
</comment>
<dbReference type="GO" id="GO:0030261">
    <property type="term" value="P:chromosome condensation"/>
    <property type="evidence" value="ECO:0007669"/>
    <property type="project" value="UniProtKB-KW"/>
</dbReference>
<dbReference type="GO" id="GO:0003723">
    <property type="term" value="F:RNA binding"/>
    <property type="evidence" value="ECO:0007669"/>
    <property type="project" value="InterPro"/>
</dbReference>
<evidence type="ECO:0000313" key="9">
    <source>
        <dbReference type="Proteomes" id="UP000677687"/>
    </source>
</evidence>
<evidence type="ECO:0000256" key="3">
    <source>
        <dbReference type="ARBA" id="ARBA00022490"/>
    </source>
</evidence>
<dbReference type="Gene3D" id="3.30.110.20">
    <property type="entry name" value="Alba-like domain"/>
    <property type="match status" value="1"/>
</dbReference>
<dbReference type="Proteomes" id="UP000677687">
    <property type="component" value="Unassembled WGS sequence"/>
</dbReference>
<protein>
    <recommendedName>
        <fullName evidence="5">DNA/RNA-binding protein Alba</fullName>
    </recommendedName>
</protein>
<evidence type="ECO:0000259" key="7">
    <source>
        <dbReference type="Pfam" id="PF01918"/>
    </source>
</evidence>
<dbReference type="InterPro" id="IPR036882">
    <property type="entry name" value="Alba-like_dom_sf"/>
</dbReference>
<organism evidence="8 9">
    <name type="scientific">Candidatus Iainarchaeum sp</name>
    <dbReference type="NCBI Taxonomy" id="3101447"/>
    <lineage>
        <taxon>Archaea</taxon>
        <taxon>Candidatus Iainarchaeota</taxon>
        <taxon>Candidatus Iainarchaeia</taxon>
        <taxon>Candidatus Iainarchaeales</taxon>
        <taxon>Candidatus Iainarchaeaceae</taxon>
        <taxon>Candidatus Iainarchaeum</taxon>
    </lineage>
</organism>
<keyword evidence="3 5" id="KW-0963">Cytoplasm</keyword>
<feature type="region of interest" description="Disordered" evidence="6">
    <location>
        <begin position="1"/>
        <end position="23"/>
    </location>
</feature>
<name>A0A8T4KQA7_9ARCH</name>
<dbReference type="HAMAP" id="MF_01122">
    <property type="entry name" value="AlbA"/>
    <property type="match status" value="1"/>
</dbReference>
<comment type="similarity">
    <text evidence="1 5">Belongs to the histone-like Alba family.</text>
</comment>
<dbReference type="SUPFAM" id="SSF82704">
    <property type="entry name" value="AlbA-like"/>
    <property type="match status" value="1"/>
</dbReference>
<dbReference type="NCBIfam" id="TIGR00285">
    <property type="entry name" value="DNA-binding protein Alba"/>
    <property type="match status" value="1"/>
</dbReference>
<evidence type="ECO:0000256" key="1">
    <source>
        <dbReference type="ARBA" id="ARBA00008018"/>
    </source>
</evidence>
<dbReference type="AlphaFoldDB" id="A0A8T4KQA7"/>
<feature type="modified residue" description="N6-acetyllysine" evidence="5">
    <location>
        <position position="35"/>
    </location>
</feature>
<gene>
    <name evidence="5 8" type="primary">albA</name>
    <name evidence="8" type="ORF">J4415_01085</name>
</gene>